<organism evidence="3 4">
    <name type="scientific">Protopolystoma xenopodis</name>
    <dbReference type="NCBI Taxonomy" id="117903"/>
    <lineage>
        <taxon>Eukaryota</taxon>
        <taxon>Metazoa</taxon>
        <taxon>Spiralia</taxon>
        <taxon>Lophotrochozoa</taxon>
        <taxon>Platyhelminthes</taxon>
        <taxon>Monogenea</taxon>
        <taxon>Polyopisthocotylea</taxon>
        <taxon>Polystomatidea</taxon>
        <taxon>Polystomatidae</taxon>
        <taxon>Protopolystoma</taxon>
    </lineage>
</organism>
<evidence type="ECO:0000313" key="3">
    <source>
        <dbReference type="EMBL" id="VEL16856.1"/>
    </source>
</evidence>
<feature type="region of interest" description="Disordered" evidence="1">
    <location>
        <begin position="56"/>
        <end position="132"/>
    </location>
</feature>
<keyword evidence="4" id="KW-1185">Reference proteome</keyword>
<dbReference type="InterPro" id="IPR000242">
    <property type="entry name" value="PTP_cat"/>
</dbReference>
<evidence type="ECO:0000259" key="2">
    <source>
        <dbReference type="PROSITE" id="PS50055"/>
    </source>
</evidence>
<feature type="domain" description="Tyrosine-protein phosphatase" evidence="2">
    <location>
        <begin position="135"/>
        <end position="190"/>
    </location>
</feature>
<dbReference type="GO" id="GO:0004725">
    <property type="term" value="F:protein tyrosine phosphatase activity"/>
    <property type="evidence" value="ECO:0007669"/>
    <property type="project" value="InterPro"/>
</dbReference>
<sequence>MTETLSTGTFLSHHGPLVNHAHHPQHQALLGLYHQFSHQHQSQSLNSVSPLACLSGTSRSTSSGSTNSPPLQPHSAGPPASTVYSTSASVTLPSGSTSSPPKPGPLLLPPTQQPTAASAVTNSLASSSAPNSAPNLTPPFAFLFNGQPRFIATQGTLANTLTEFWRMVWQERSAVIVMITKEVERGRTSY</sequence>
<dbReference type="PROSITE" id="PS50055">
    <property type="entry name" value="TYR_PHOSPHATASE_PTP"/>
    <property type="match status" value="1"/>
</dbReference>
<accession>A0A448WPG3</accession>
<proteinExistence type="predicted"/>
<feature type="compositionally biased region" description="Low complexity" evidence="1">
    <location>
        <begin position="113"/>
        <end position="132"/>
    </location>
</feature>
<dbReference type="Gene3D" id="3.90.190.10">
    <property type="entry name" value="Protein tyrosine phosphatase superfamily"/>
    <property type="match status" value="1"/>
</dbReference>
<dbReference type="SUPFAM" id="SSF52799">
    <property type="entry name" value="(Phosphotyrosine protein) phosphatases II"/>
    <property type="match status" value="1"/>
</dbReference>
<name>A0A448WPG3_9PLAT</name>
<protein>
    <recommendedName>
        <fullName evidence="2">Tyrosine-protein phosphatase domain-containing protein</fullName>
    </recommendedName>
</protein>
<dbReference type="PANTHER" id="PTHR19134">
    <property type="entry name" value="RECEPTOR-TYPE TYROSINE-PROTEIN PHOSPHATASE"/>
    <property type="match status" value="1"/>
</dbReference>
<gene>
    <name evidence="3" type="ORF">PXEA_LOCUS10296</name>
</gene>
<dbReference type="PANTHER" id="PTHR19134:SF449">
    <property type="entry name" value="TYROSINE-PROTEIN PHOSPHATASE 1"/>
    <property type="match status" value="1"/>
</dbReference>
<dbReference type="OrthoDB" id="6274266at2759"/>
<dbReference type="InterPro" id="IPR029021">
    <property type="entry name" value="Prot-tyrosine_phosphatase-like"/>
</dbReference>
<feature type="compositionally biased region" description="Low complexity" evidence="1">
    <location>
        <begin position="80"/>
        <end position="99"/>
    </location>
</feature>
<dbReference type="EMBL" id="CAAALY010030120">
    <property type="protein sequence ID" value="VEL16856.1"/>
    <property type="molecule type" value="Genomic_DNA"/>
</dbReference>
<dbReference type="Pfam" id="PF00102">
    <property type="entry name" value="Y_phosphatase"/>
    <property type="match status" value="1"/>
</dbReference>
<dbReference type="Proteomes" id="UP000784294">
    <property type="component" value="Unassembled WGS sequence"/>
</dbReference>
<dbReference type="AlphaFoldDB" id="A0A448WPG3"/>
<evidence type="ECO:0000256" key="1">
    <source>
        <dbReference type="SAM" id="MobiDB-lite"/>
    </source>
</evidence>
<comment type="caution">
    <text evidence="3">The sequence shown here is derived from an EMBL/GenBank/DDBJ whole genome shotgun (WGS) entry which is preliminary data.</text>
</comment>
<reference evidence="3" key="1">
    <citation type="submission" date="2018-11" db="EMBL/GenBank/DDBJ databases">
        <authorList>
            <consortium name="Pathogen Informatics"/>
        </authorList>
    </citation>
    <scope>NUCLEOTIDE SEQUENCE</scope>
</reference>
<evidence type="ECO:0000313" key="4">
    <source>
        <dbReference type="Proteomes" id="UP000784294"/>
    </source>
</evidence>
<dbReference type="InterPro" id="IPR050348">
    <property type="entry name" value="Protein-Tyr_Phosphatase"/>
</dbReference>
<feature type="compositionally biased region" description="Pro residues" evidence="1">
    <location>
        <begin position="100"/>
        <end position="112"/>
    </location>
</feature>
<feature type="compositionally biased region" description="Low complexity" evidence="1">
    <location>
        <begin position="56"/>
        <end position="68"/>
    </location>
</feature>